<dbReference type="InterPro" id="IPR032675">
    <property type="entry name" value="LRR_dom_sf"/>
</dbReference>
<reference evidence="1 2" key="1">
    <citation type="submission" date="2017-09" db="EMBL/GenBank/DDBJ databases">
        <title>Large-scale bioinformatics analysis of Bacillus genomes uncovers conserved roles of natural products in bacterial physiology.</title>
        <authorList>
            <consortium name="Agbiome Team Llc"/>
            <person name="Bleich R.M."/>
            <person name="Grubbs K.J."/>
            <person name="Santa Maria K.C."/>
            <person name="Allen S.E."/>
            <person name="Farag S."/>
            <person name="Shank E.A."/>
            <person name="Bowers A."/>
        </authorList>
    </citation>
    <scope>NUCLEOTIDE SEQUENCE [LARGE SCALE GENOMIC DNA]</scope>
    <source>
        <strain evidence="1 2">AFS029838</strain>
    </source>
</reference>
<sequence length="270" mass="31799">MMFPIGEQPKIIKDLKTLENIPDELAIDGKTKNLEKLASFSEINKLWIFTVNQKQFETILNYIKPKILYIYEMRVEDLSPLEKLTDIEELHMCWNTKATTLWDLTHNIKLISLSIEDFSKLDNVEPLIHRENLKKLNLSGGIWKSLNIDTLEPLKYLANLKELTLMNIKVKDESLKPLSYLYQLQKLNISNQFPTEEYARLSVILKNTKCVFFQPYIKFPDDSIDDKNIMVVGKRKPFLNSDTDLKKIKKYEEQFKIFQDKYKNISVDDI</sequence>
<dbReference type="EMBL" id="NUUQ01000060">
    <property type="protein sequence ID" value="PHG56759.1"/>
    <property type="molecule type" value="Genomic_DNA"/>
</dbReference>
<protein>
    <submittedName>
        <fullName evidence="1">Internalin</fullName>
    </submittedName>
</protein>
<dbReference type="AlphaFoldDB" id="A0A2B5WZD0"/>
<proteinExistence type="predicted"/>
<dbReference type="Gene3D" id="3.80.10.10">
    <property type="entry name" value="Ribonuclease Inhibitor"/>
    <property type="match status" value="1"/>
</dbReference>
<evidence type="ECO:0000313" key="2">
    <source>
        <dbReference type="Proteomes" id="UP000222503"/>
    </source>
</evidence>
<dbReference type="SUPFAM" id="SSF52058">
    <property type="entry name" value="L domain-like"/>
    <property type="match status" value="1"/>
</dbReference>
<accession>A0A2B5WZD0</accession>
<organism evidence="1 2">
    <name type="scientific">Bacillus wiedmannii</name>
    <dbReference type="NCBI Taxonomy" id="1890302"/>
    <lineage>
        <taxon>Bacteria</taxon>
        <taxon>Bacillati</taxon>
        <taxon>Bacillota</taxon>
        <taxon>Bacilli</taxon>
        <taxon>Bacillales</taxon>
        <taxon>Bacillaceae</taxon>
        <taxon>Bacillus</taxon>
        <taxon>Bacillus cereus group</taxon>
    </lineage>
</organism>
<dbReference type="RefSeq" id="WP_098114515.1">
    <property type="nucleotide sequence ID" value="NZ_NUBN01000003.1"/>
</dbReference>
<name>A0A2B5WZD0_9BACI</name>
<evidence type="ECO:0000313" key="1">
    <source>
        <dbReference type="EMBL" id="PHG56759.1"/>
    </source>
</evidence>
<comment type="caution">
    <text evidence="1">The sequence shown here is derived from an EMBL/GenBank/DDBJ whole genome shotgun (WGS) entry which is preliminary data.</text>
</comment>
<dbReference type="Proteomes" id="UP000222503">
    <property type="component" value="Unassembled WGS sequence"/>
</dbReference>
<gene>
    <name evidence="1" type="ORF">COI65_24665</name>
</gene>